<accession>A0ABV2BYL0</accession>
<keyword evidence="2" id="KW-1185">Reference proteome</keyword>
<gene>
    <name evidence="1" type="ORF">ABVT43_17875</name>
</gene>
<comment type="caution">
    <text evidence="1">The sequence shown here is derived from an EMBL/GenBank/DDBJ whole genome shotgun (WGS) entry which is preliminary data.</text>
</comment>
<proteinExistence type="predicted"/>
<organism evidence="1 2">
    <name type="scientific">Aliikangiella maris</name>
    <dbReference type="NCBI Taxonomy" id="3162458"/>
    <lineage>
        <taxon>Bacteria</taxon>
        <taxon>Pseudomonadati</taxon>
        <taxon>Pseudomonadota</taxon>
        <taxon>Gammaproteobacteria</taxon>
        <taxon>Oceanospirillales</taxon>
        <taxon>Pleioneaceae</taxon>
        <taxon>Aliikangiella</taxon>
    </lineage>
</organism>
<dbReference type="Gene3D" id="3.30.1380.10">
    <property type="match status" value="1"/>
</dbReference>
<dbReference type="InterPro" id="IPR009045">
    <property type="entry name" value="Zn_M74/Hedgehog-like"/>
</dbReference>
<protein>
    <submittedName>
        <fullName evidence="1">Uncharacterized protein</fullName>
    </submittedName>
</protein>
<dbReference type="EMBL" id="JBEVCJ010000032">
    <property type="protein sequence ID" value="MET1257016.1"/>
    <property type="molecule type" value="Genomic_DNA"/>
</dbReference>
<dbReference type="SUPFAM" id="SSF55166">
    <property type="entry name" value="Hedgehog/DD-peptidase"/>
    <property type="match status" value="1"/>
</dbReference>
<evidence type="ECO:0000313" key="1">
    <source>
        <dbReference type="EMBL" id="MET1257016.1"/>
    </source>
</evidence>
<reference evidence="1 2" key="1">
    <citation type="submission" date="2024-06" db="EMBL/GenBank/DDBJ databases">
        <authorList>
            <person name="Li F."/>
        </authorList>
    </citation>
    <scope>NUCLEOTIDE SEQUENCE [LARGE SCALE GENOMIC DNA]</scope>
    <source>
        <strain evidence="1 2">GXAS 311</strain>
    </source>
</reference>
<dbReference type="Proteomes" id="UP001548189">
    <property type="component" value="Unassembled WGS sequence"/>
</dbReference>
<name>A0ABV2BYL0_9GAMM</name>
<evidence type="ECO:0000313" key="2">
    <source>
        <dbReference type="Proteomes" id="UP001548189"/>
    </source>
</evidence>
<sequence>MATKSGKYWVTWANAHAKNSNKVDDLEVTFRAAVKAFIKALKDAGATVDVSTTKRSDKRAYLFHWSWKISQGKCKPSDAKKMIGVDIEWNHGDLAKSKAGALEMVTGFGLAVPPRSINPPSLTSNHISGKAIDMTIIWTGTIKIKKKDGSEVSVTYSPNVNTNTVLHSIGDSYGVKKLKTDAPHWSYNGR</sequence>